<evidence type="ECO:0000256" key="13">
    <source>
        <dbReference type="PROSITE-ProRule" id="PRU00059"/>
    </source>
</evidence>
<dbReference type="SUPFAM" id="SSF57184">
    <property type="entry name" value="Growth factor receptor domain"/>
    <property type="match status" value="5"/>
</dbReference>
<keyword evidence="4" id="KW-0812">Transmembrane</keyword>
<dbReference type="OMA" id="PYMANIN"/>
<evidence type="ECO:0000256" key="10">
    <source>
        <dbReference type="ARBA" id="ARBA00023157"/>
    </source>
</evidence>
<dbReference type="SMART" id="SM00042">
    <property type="entry name" value="CUB"/>
    <property type="match status" value="3"/>
</dbReference>
<dbReference type="GeneID" id="106063491"/>
<feature type="domain" description="EGF-like" evidence="17">
    <location>
        <begin position="1910"/>
        <end position="1950"/>
    </location>
</feature>
<dbReference type="Pfam" id="PF07645">
    <property type="entry name" value="EGF_CA"/>
    <property type="match status" value="15"/>
</dbReference>
<accession>A0A9W3BPN1</accession>
<dbReference type="Gene3D" id="2.10.25.10">
    <property type="entry name" value="Laminin"/>
    <property type="match status" value="16"/>
</dbReference>
<evidence type="ECO:0000256" key="11">
    <source>
        <dbReference type="ARBA" id="ARBA00023170"/>
    </source>
</evidence>
<dbReference type="Gene3D" id="2.90.20.10">
    <property type="entry name" value="Plasmodium vivax P25 domain"/>
    <property type="match status" value="1"/>
</dbReference>
<keyword evidence="11" id="KW-0675">Receptor</keyword>
<evidence type="ECO:0000259" key="18">
    <source>
        <dbReference type="PROSITE" id="PS51233"/>
    </source>
</evidence>
<dbReference type="InterPro" id="IPR000742">
    <property type="entry name" value="EGF"/>
</dbReference>
<dbReference type="PROSITE" id="PS00022">
    <property type="entry name" value="EGF_1"/>
    <property type="match status" value="2"/>
</dbReference>
<evidence type="ECO:0000256" key="5">
    <source>
        <dbReference type="ARBA" id="ARBA00022729"/>
    </source>
</evidence>
<dbReference type="SMART" id="SM00181">
    <property type="entry name" value="EGF"/>
    <property type="match status" value="34"/>
</dbReference>
<dbReference type="SUPFAM" id="SSF49854">
    <property type="entry name" value="Spermadhesin, CUB domain"/>
    <property type="match status" value="3"/>
</dbReference>
<dbReference type="SMART" id="SM00179">
    <property type="entry name" value="EGF_CA"/>
    <property type="match status" value="19"/>
</dbReference>
<evidence type="ECO:0000256" key="9">
    <source>
        <dbReference type="ARBA" id="ARBA00023136"/>
    </source>
</evidence>
<keyword evidence="8" id="KW-1133">Transmembrane helix</keyword>
<evidence type="ECO:0000256" key="8">
    <source>
        <dbReference type="ARBA" id="ARBA00022989"/>
    </source>
</evidence>
<evidence type="ECO:0000259" key="17">
    <source>
        <dbReference type="PROSITE" id="PS50026"/>
    </source>
</evidence>
<keyword evidence="7" id="KW-0106">Calcium</keyword>
<dbReference type="SUPFAM" id="SSF57196">
    <property type="entry name" value="EGF/Laminin"/>
    <property type="match status" value="5"/>
</dbReference>
<dbReference type="Pfam" id="PF00431">
    <property type="entry name" value="CUB"/>
    <property type="match status" value="2"/>
</dbReference>
<keyword evidence="10 13" id="KW-1015">Disulfide bond</keyword>
<feature type="domain" description="EGF-like" evidence="17">
    <location>
        <begin position="362"/>
        <end position="406"/>
    </location>
</feature>
<dbReference type="GO" id="GO:0016020">
    <property type="term" value="C:membrane"/>
    <property type="evidence" value="ECO:0007669"/>
    <property type="project" value="UniProtKB-SubCell"/>
</dbReference>
<feature type="domain" description="EGF-like" evidence="17">
    <location>
        <begin position="2075"/>
        <end position="2114"/>
    </location>
</feature>
<evidence type="ECO:0000256" key="3">
    <source>
        <dbReference type="ARBA" id="ARBA00022583"/>
    </source>
</evidence>
<keyword evidence="2 14" id="KW-0245">EGF-like domain</keyword>
<keyword evidence="19" id="KW-1185">Reference proteome</keyword>
<dbReference type="FunFam" id="2.10.25.10:FF:000119">
    <property type="entry name" value="vitamin K-dependent protein S"/>
    <property type="match status" value="1"/>
</dbReference>
<dbReference type="PANTHER" id="PTHR24039">
    <property type="entry name" value="FIBRILLIN-RELATED"/>
    <property type="match status" value="1"/>
</dbReference>
<protein>
    <submittedName>
        <fullName evidence="20">Uncharacterized protein LOC106063491</fullName>
    </submittedName>
</protein>
<dbReference type="InterPro" id="IPR001881">
    <property type="entry name" value="EGF-like_Ca-bd_dom"/>
</dbReference>
<name>A0A9W3BPN1_BIOGL</name>
<dbReference type="RefSeq" id="XP_055901440.1">
    <property type="nucleotide sequence ID" value="XM_056045465.1"/>
</dbReference>
<feature type="domain" description="CUB" evidence="16">
    <location>
        <begin position="765"/>
        <end position="872"/>
    </location>
</feature>
<evidence type="ECO:0000256" key="12">
    <source>
        <dbReference type="ARBA" id="ARBA00023180"/>
    </source>
</evidence>
<dbReference type="InterPro" id="IPR049883">
    <property type="entry name" value="NOTCH1_EGF-like"/>
</dbReference>
<evidence type="ECO:0000256" key="15">
    <source>
        <dbReference type="SAM" id="SignalP"/>
    </source>
</evidence>
<dbReference type="InterPro" id="IPR018097">
    <property type="entry name" value="EGF_Ca-bd_CS"/>
</dbReference>
<dbReference type="FunFam" id="2.10.25.10:FF:000009">
    <property type="entry name" value="Low-density lipoprotein receptor isoform 1"/>
    <property type="match status" value="2"/>
</dbReference>
<dbReference type="InterPro" id="IPR001846">
    <property type="entry name" value="VWF_type-D"/>
</dbReference>
<sequence>MVRAVYFNHSNIMARFRMILSLLLTCIRYVQSTDCGGELTEQAGTITSPNYPYSYPENVECYWLITVAENQVIDLTFNVIDLSYYRNYGCNDFLVTYDGPSIQYLSTWVPCTGNNFKVRSTRNEMLVMFRSGSQGSSSGFLATYKALECPPFTYGRDACNLTCNCNQTNTEYCVSLTGECKCNPNWTSSDCNKISDRCNYWSCMSNEVCENYLGGYRCDCQQGYVRTENGMCENHCQNPNICPDPYGVCVSEYVGQRCECKDGLVKSSNSQCQDPELCTEKRCSHACGVTSKDPLKEMCYCPKGMQLDPYNETNCIECNTWWFGDNCENRCTCDTERTVLCNKTNGHCECRQGWTSDNCDQDIDECLSLNMSCTPDTDHAQCTNALGSFNCGCLPGYEQVNETFCDDCGKVLRESSGILKSSSYAESLSPSQFSFCNWTIEAPVGSVVSFRFSLPPLYMTGTVEIYDGNTSDASKKIAVYDLYWLSYYSRWPLDWWYRDFTTRIVRTTQNIMFIVRQPAYYNGFYGVKSSGFNATYWTHECPKNMYGETCSIPCPCVDNNTVECDNISGSWCSCKPGWTGSYCSVDINECLFNPSICPSYSMCFNYPGSSECMCNQGLTLNSSNLCTYDVNTTSCTLKNCSHLCVSFTPENQSSAIELCYCPIGMELDGDQCVECRHGKFGLNCELISRCSTDHTESYDTVTDSFCGCYKNWTGQSCEYDFNECYSITCPMGQYCYNTYGGYECYCDRHQGYTEADANTCKHIDCNYVLTNETGVIKNYFYPEWYITNNANCSWLITVPSDFVISLRFSTFYLNCADQMIIFDGDSESKRLIGRYCFVASSVIRSSQNQMLIRLTSNGEYDYGAFYGTYTSHVCRSFTYGKESCDTNCRCVKENTQFCENVNGVCICKPGWSSEDCSTDVNECLGTNNKVCPPNSDCVNTKGSYRCECHLGFRLNSTGYCQEHSDCVYKSCSHSCYIVSPGVEQCLCPDGLILDEETQLKCTVPYYTYGKRAGDSVLSEKYTSYGTVFISETIRFSTGAPFGDQYQYSANILSKGVIGFGDSAFAVGGATDLNQVANLNILAPYMANINPNFGEVYYHLYEKHGGSSTKSPYAEAILARAQKDVIKYHQLSKFDVNRVLVTTFADVQPFSQTSQTEELNTFQAIYISGWDNTKRSSLMYQTAEGESAYVIFIYQYGKMKWNYVPGRAVSIGTTGKYFNRISNLDSSLVASLDKVPGNTGTNGVMSFLVGRVKGQEESCTRYVYNSFDLVTSLTFIHEVDDLYDCPCSLDRLGFQWEFVEYRYYGGIICYTIRRVAKRRFLNNNPRNKLCCYFWNKDIPKREATYISEPPYAGQILVGDPWDTSNYYVVENRYIHQQCCNSAVRDIYCQSFLTIYFVPECSPFVPFVPAIAVGDPHITTLDGLTYTMNGWGEYILLYIPQENCMIQGRTERAEGANGSLTNATVFSAFAAKESNYSSFQVELSRSKTSMVMLAGGIDITNDFYKGSPTGIIVSTDYLGVTREDNNNKTMVVVAFPSGVVIKVYVASKSLLIEFNVPKDLQNVTKGLLGNFNGNLSDEFILPDGTVLSANISEREIYHLYAKSWEVTPQTSVFTYMPGESTETYQHPEFEPFYRDEADPTAVAKAKALCGETNDACIFDYIVTEDQHFAMTTKDAKEEMEIIIISLDNTPPTIKVTNGSLDGNGFWFVQNGTLATLQVIVDDADGDTVSIDILVNATGLIVNKTGFISYLPNVKQPFSLRLRAVDSKGSYSPDLYIPLLVCPQCNSHGTCDTKTVREEYENGKFKVLSCSCHPAYTGKDCETEVDGCAIQPCFKGQTCTDLTAVEQGNSTIGYKCGPCPTGFQASMGTCIDVNECISNKTCDHWCLNTEGSYKCSCRVGYRLETTDFKTCRDINECEERSSNCQHKCTNTEGNYTCTCYTGYTLDPDGYSCNIDSSIKQSCYDCMQVCIPGENITCGCRLGFKLGPTSINDCIDIDECKYGNQPCSQQCNNLDGSYECSCYTGYKLGLDKVSCSACEAPYYGKDCASTCQCNGRGYCDPVRGCVCNNNWSGANCELDVDECLLPTTCNQGFLCFNSLGSYKCECPAGYNIDNMICKDVNECSDPTVNITCDLSLEVCRNNIGSYSCDCKQGYSRNQFQVCVDIDECSADIDKCEQVCENKAGSYNCLCSSGFVLSDDRRTCVLVKDACIALKLNCSYGCRLNSTGGQECFCPKGYQLTGQEKCEDINECVSNQSNLCSNKNGCINTNGSFLCTCEVGFKLDNDNRSCIACNSGTWGLQCANSCACGLGADHCDSRTGCVCKAGYTGSYCDQDLDECSNGALKCNITEKCINLPGTATCNCLDGFEIVNGSCKDVNECSSITTNNCSQRCENTEGGYRCMCYSGYTHDMKTNTCHDIDECQLQTSSCEQLCINTEGSYRCSCNSDLFLQADGLTCKAFTPCINTTDCSFDCANINGTETCLCPKGRRLANNSKTCEDIDLCASTVCRFGCLETKGNTSFECVCAPGQVLDNDGVTCNNCSADRWGVNCSMPCNCPANTTERCDNVLGTCYCKIGWAGSQCNQDVDECTRSPSPCPTLSKCTNTIGAFTCLCEDGYILNLNSSICEKCSAGFFGSECANMCRCEAYQDCDHVNGSCLTTLVANSTTGTQTTLTSTTRTTTQTAAIQTTTTAFVTCGSAGLTCNVSKHEVCVSKESDYECACQTGYLRTNNDTKCTEISSFNYSVTFSWDVSAKNLDDKNSQDCKDISQEVETQMTKKLKEKNVDVLQFIVLQLSKGSLICDYTVSVNTSSSSDPKTSLSNAMKVIFSEGVVLNGTTVMIMGIVEDGTTVQPSTCDVKQRIDPCKDKYKCVVQNNEAVCKQSISGAGKLQMKHLAVSLSVIVIFIFQQL</sequence>
<keyword evidence="3" id="KW-0254">Endocytosis</keyword>
<dbReference type="FunFam" id="2.10.25.10:FF:000005">
    <property type="entry name" value="Fibrillin 2"/>
    <property type="match status" value="1"/>
</dbReference>
<dbReference type="InterPro" id="IPR003886">
    <property type="entry name" value="NIDO_dom"/>
</dbReference>
<dbReference type="PROSITE" id="PS01186">
    <property type="entry name" value="EGF_2"/>
    <property type="match status" value="9"/>
</dbReference>
<feature type="domain" description="EGF-like" evidence="17">
    <location>
        <begin position="2580"/>
        <end position="2622"/>
    </location>
</feature>
<gene>
    <name evidence="20" type="primary">LOC106063491</name>
</gene>
<feature type="domain" description="EGF-like" evidence="17">
    <location>
        <begin position="2243"/>
        <end position="2282"/>
    </location>
</feature>
<keyword evidence="9" id="KW-0472">Membrane</keyword>
<dbReference type="InterPro" id="IPR009030">
    <property type="entry name" value="Growth_fac_rcpt_cys_sf"/>
</dbReference>
<evidence type="ECO:0000256" key="1">
    <source>
        <dbReference type="ARBA" id="ARBA00004479"/>
    </source>
</evidence>
<dbReference type="InterPro" id="IPR000859">
    <property type="entry name" value="CUB_dom"/>
</dbReference>
<evidence type="ECO:0000313" key="20">
    <source>
        <dbReference type="RefSeq" id="XP_055901440.1"/>
    </source>
</evidence>
<feature type="domain" description="CUB" evidence="16">
    <location>
        <begin position="408"/>
        <end position="452"/>
    </location>
</feature>
<dbReference type="SMART" id="SM00216">
    <property type="entry name" value="VWD"/>
    <property type="match status" value="1"/>
</dbReference>
<dbReference type="GO" id="GO:0007160">
    <property type="term" value="P:cell-matrix adhesion"/>
    <property type="evidence" value="ECO:0007669"/>
    <property type="project" value="InterPro"/>
</dbReference>
<dbReference type="FunFam" id="2.60.120.290:FF:000005">
    <property type="entry name" value="Procollagen C-endopeptidase enhancer 1"/>
    <property type="match status" value="1"/>
</dbReference>
<evidence type="ECO:0000313" key="19">
    <source>
        <dbReference type="Proteomes" id="UP001165740"/>
    </source>
</evidence>
<dbReference type="InterPro" id="IPR035914">
    <property type="entry name" value="Sperma_CUB_dom_sf"/>
</dbReference>
<dbReference type="PANTHER" id="PTHR24039:SF28">
    <property type="entry name" value="EGF-LIKE DOMAIN-CONTAINING PROTEIN"/>
    <property type="match status" value="1"/>
</dbReference>
<dbReference type="OrthoDB" id="5966313at2759"/>
<keyword evidence="12" id="KW-0325">Glycoprotein</keyword>
<dbReference type="PROSITE" id="PS01187">
    <property type="entry name" value="EGF_CA"/>
    <property type="match status" value="8"/>
</dbReference>
<dbReference type="Gene3D" id="2.60.120.290">
    <property type="entry name" value="Spermadhesin, CUB domain"/>
    <property type="match status" value="3"/>
</dbReference>
<dbReference type="CDD" id="cd00054">
    <property type="entry name" value="EGF_CA"/>
    <property type="match status" value="7"/>
</dbReference>
<comment type="subcellular location">
    <subcellularLocation>
        <location evidence="1">Membrane</location>
        <topology evidence="1">Single-pass type I membrane protein</topology>
    </subcellularLocation>
</comment>
<dbReference type="PROSITE" id="PS51233">
    <property type="entry name" value="VWFD"/>
    <property type="match status" value="1"/>
</dbReference>
<feature type="signal peptide" evidence="15">
    <location>
        <begin position="1"/>
        <end position="32"/>
    </location>
</feature>
<evidence type="ECO:0000256" key="2">
    <source>
        <dbReference type="ARBA" id="ARBA00022536"/>
    </source>
</evidence>
<dbReference type="PROSITE" id="PS00010">
    <property type="entry name" value="ASX_HYDROXYL"/>
    <property type="match status" value="10"/>
</dbReference>
<feature type="domain" description="EGF-like" evidence="17">
    <location>
        <begin position="194"/>
        <end position="233"/>
    </location>
</feature>
<dbReference type="GO" id="GO:0005509">
    <property type="term" value="F:calcium ion binding"/>
    <property type="evidence" value="ECO:0007669"/>
    <property type="project" value="InterPro"/>
</dbReference>
<keyword evidence="5 15" id="KW-0732">Signal</keyword>
<feature type="chain" id="PRO_5040987737" evidence="15">
    <location>
        <begin position="33"/>
        <end position="2904"/>
    </location>
</feature>
<dbReference type="PRINTS" id="PR00011">
    <property type="entry name" value="EGFLAMININ"/>
</dbReference>
<feature type="disulfide bond" evidence="13">
    <location>
        <begin position="765"/>
        <end position="792"/>
    </location>
</feature>
<evidence type="ECO:0000256" key="14">
    <source>
        <dbReference type="PROSITE-ProRule" id="PRU00076"/>
    </source>
</evidence>
<dbReference type="InterPro" id="IPR000152">
    <property type="entry name" value="EGF-type_Asp/Asn_hydroxyl_site"/>
</dbReference>
<dbReference type="PROSITE" id="PS01180">
    <property type="entry name" value="CUB"/>
    <property type="match status" value="3"/>
</dbReference>
<dbReference type="Proteomes" id="UP001165740">
    <property type="component" value="Chromosome 11"/>
</dbReference>
<evidence type="ECO:0000256" key="6">
    <source>
        <dbReference type="ARBA" id="ARBA00022737"/>
    </source>
</evidence>
<organism evidence="19 20">
    <name type="scientific">Biomphalaria glabrata</name>
    <name type="common">Bloodfluke planorb</name>
    <name type="synonym">Freshwater snail</name>
    <dbReference type="NCBI Taxonomy" id="6526"/>
    <lineage>
        <taxon>Eukaryota</taxon>
        <taxon>Metazoa</taxon>
        <taxon>Spiralia</taxon>
        <taxon>Lophotrochozoa</taxon>
        <taxon>Mollusca</taxon>
        <taxon>Gastropoda</taxon>
        <taxon>Heterobranchia</taxon>
        <taxon>Euthyneura</taxon>
        <taxon>Panpulmonata</taxon>
        <taxon>Hygrophila</taxon>
        <taxon>Lymnaeoidea</taxon>
        <taxon>Planorbidae</taxon>
        <taxon>Biomphalaria</taxon>
    </lineage>
</organism>
<dbReference type="GO" id="GO:0006897">
    <property type="term" value="P:endocytosis"/>
    <property type="evidence" value="ECO:0007669"/>
    <property type="project" value="UniProtKB-KW"/>
</dbReference>
<evidence type="ECO:0000259" key="16">
    <source>
        <dbReference type="PROSITE" id="PS01180"/>
    </source>
</evidence>
<feature type="domain" description="EGF-like" evidence="17">
    <location>
        <begin position="919"/>
        <end position="961"/>
    </location>
</feature>
<feature type="domain" description="CUB" evidence="16">
    <location>
        <begin position="35"/>
        <end position="147"/>
    </location>
</feature>
<reference evidence="20" key="1">
    <citation type="submission" date="2025-08" db="UniProtKB">
        <authorList>
            <consortium name="RefSeq"/>
        </authorList>
    </citation>
    <scope>IDENTIFICATION</scope>
</reference>
<feature type="domain" description="VWFD" evidence="18">
    <location>
        <begin position="1406"/>
        <end position="1610"/>
    </location>
</feature>
<comment type="caution">
    <text evidence="14">Lacks conserved residue(s) required for the propagation of feature annotation.</text>
</comment>
<proteinExistence type="predicted"/>
<evidence type="ECO:0000256" key="7">
    <source>
        <dbReference type="ARBA" id="ARBA00022837"/>
    </source>
</evidence>
<dbReference type="SMART" id="SM00539">
    <property type="entry name" value="NIDO"/>
    <property type="match status" value="1"/>
</dbReference>
<dbReference type="PROSITE" id="PS50026">
    <property type="entry name" value="EGF_3"/>
    <property type="match status" value="7"/>
</dbReference>
<dbReference type="Pfam" id="PF06119">
    <property type="entry name" value="NIDO"/>
    <property type="match status" value="1"/>
</dbReference>
<dbReference type="CDD" id="cd00041">
    <property type="entry name" value="CUB"/>
    <property type="match status" value="2"/>
</dbReference>
<evidence type="ECO:0000256" key="4">
    <source>
        <dbReference type="ARBA" id="ARBA00022692"/>
    </source>
</evidence>
<keyword evidence="6" id="KW-0677">Repeat</keyword>